<name>A0ABD0RJJ2_CIRMR</name>
<evidence type="ECO:0000313" key="1">
    <source>
        <dbReference type="EMBL" id="KAL0198516.1"/>
    </source>
</evidence>
<proteinExistence type="predicted"/>
<feature type="non-terminal residue" evidence="1">
    <location>
        <position position="123"/>
    </location>
</feature>
<dbReference type="AlphaFoldDB" id="A0ABD0RJJ2"/>
<comment type="caution">
    <text evidence="1">The sequence shown here is derived from an EMBL/GenBank/DDBJ whole genome shotgun (WGS) entry which is preliminary data.</text>
</comment>
<organism evidence="1 2">
    <name type="scientific">Cirrhinus mrigala</name>
    <name type="common">Mrigala</name>
    <dbReference type="NCBI Taxonomy" id="683832"/>
    <lineage>
        <taxon>Eukaryota</taxon>
        <taxon>Metazoa</taxon>
        <taxon>Chordata</taxon>
        <taxon>Craniata</taxon>
        <taxon>Vertebrata</taxon>
        <taxon>Euteleostomi</taxon>
        <taxon>Actinopterygii</taxon>
        <taxon>Neopterygii</taxon>
        <taxon>Teleostei</taxon>
        <taxon>Ostariophysi</taxon>
        <taxon>Cypriniformes</taxon>
        <taxon>Cyprinidae</taxon>
        <taxon>Labeoninae</taxon>
        <taxon>Labeonini</taxon>
        <taxon>Cirrhinus</taxon>
    </lineage>
</organism>
<keyword evidence="2" id="KW-1185">Reference proteome</keyword>
<reference evidence="1 2" key="1">
    <citation type="submission" date="2024-05" db="EMBL/GenBank/DDBJ databases">
        <title>Genome sequencing and assembly of Indian major carp, Cirrhinus mrigala (Hamilton, 1822).</title>
        <authorList>
            <person name="Mohindra V."/>
            <person name="Chowdhury L.M."/>
            <person name="Lal K."/>
            <person name="Jena J.K."/>
        </authorList>
    </citation>
    <scope>NUCLEOTIDE SEQUENCE [LARGE SCALE GENOMIC DNA]</scope>
    <source>
        <strain evidence="1">CM1030</strain>
        <tissue evidence="1">Blood</tissue>
    </source>
</reference>
<dbReference type="EMBL" id="JAMKFB020000003">
    <property type="protein sequence ID" value="KAL0198516.1"/>
    <property type="molecule type" value="Genomic_DNA"/>
</dbReference>
<evidence type="ECO:0000313" key="2">
    <source>
        <dbReference type="Proteomes" id="UP001529510"/>
    </source>
</evidence>
<feature type="non-terminal residue" evidence="1">
    <location>
        <position position="1"/>
    </location>
</feature>
<accession>A0ABD0RJJ2</accession>
<dbReference type="Proteomes" id="UP001529510">
    <property type="component" value="Unassembled WGS sequence"/>
</dbReference>
<sequence length="123" mass="12973">LQSVPLTSLVLTFRKPQTVPQTSLVLTSQKLHADVPEATVCATSDGITAAFFSATSNCSDDATAGFFSAISSPGSSKLYSLCCPRLYCLRPPSADVPQAPVCQTEDTVSSLLSDLEDDETLII</sequence>
<gene>
    <name evidence="1" type="ORF">M9458_007056</name>
</gene>
<protein>
    <submittedName>
        <fullName evidence="1">Uncharacterized protein</fullName>
    </submittedName>
</protein>